<dbReference type="Gene3D" id="3.40.630.30">
    <property type="match status" value="1"/>
</dbReference>
<dbReference type="Proteomes" id="UP000442990">
    <property type="component" value="Unassembled WGS sequence"/>
</dbReference>
<keyword evidence="2" id="KW-0808">Transferase</keyword>
<comment type="caution">
    <text evidence="2">The sequence shown here is derived from an EMBL/GenBank/DDBJ whole genome shotgun (WGS) entry which is preliminary data.</text>
</comment>
<gene>
    <name evidence="2" type="ORF">F8144_38900</name>
</gene>
<organism evidence="2 3">
    <name type="scientific">Streptomyces triticiradicis</name>
    <dbReference type="NCBI Taxonomy" id="2651189"/>
    <lineage>
        <taxon>Bacteria</taxon>
        <taxon>Bacillati</taxon>
        <taxon>Actinomycetota</taxon>
        <taxon>Actinomycetes</taxon>
        <taxon>Kitasatosporales</taxon>
        <taxon>Streptomycetaceae</taxon>
        <taxon>Streptomyces</taxon>
    </lineage>
</organism>
<feature type="domain" description="BioF2-like acetyltransferase" evidence="1">
    <location>
        <begin position="193"/>
        <end position="331"/>
    </location>
</feature>
<dbReference type="InterPro" id="IPR016181">
    <property type="entry name" value="Acyl_CoA_acyltransferase"/>
</dbReference>
<evidence type="ECO:0000259" key="1">
    <source>
        <dbReference type="Pfam" id="PF13480"/>
    </source>
</evidence>
<proteinExistence type="predicted"/>
<protein>
    <submittedName>
        <fullName evidence="2">GNAT family N-acetyltransferase</fullName>
    </submittedName>
</protein>
<dbReference type="RefSeq" id="WP_151474142.1">
    <property type="nucleotide sequence ID" value="NZ_WBKG01000050.1"/>
</dbReference>
<dbReference type="InterPro" id="IPR038740">
    <property type="entry name" value="BioF2-like_GNAT_dom"/>
</dbReference>
<dbReference type="AlphaFoldDB" id="A0A7J5D5U2"/>
<name>A0A7J5D5U2_9ACTN</name>
<evidence type="ECO:0000313" key="3">
    <source>
        <dbReference type="Proteomes" id="UP000442990"/>
    </source>
</evidence>
<sequence length="380" mass="41414">MRTSNSIVGLKSLWPIATERDASLFCTPQWLECNEPADTSGLHYAVTDDARGALAVRRLEAGGFPANDPLAFLSAETPAESADRHRASVLSAAVRPHVPALAPTAAAILPGAYAPGIVAPAAPPVVSSLLDELDATAEKWGCPTRAVMHVPASARLLREMLESRGYVGVTSLAQTVLPVPGGSFDDYLVGLPRKRRTNVRRERRVFAESGMTVRRADIGEFSTEHALLHARQLRRYGHDFGTEQLVELIRRSARFFGDWAVFLVAERGQRVEAFSLSYTLGGQLHPKMSGFSEYADEHFAYFNVNYYQLIEVAQTLGLRELVFGPGTYEAKVHRGCVLDPRTTYVRVGHPVIAPMVVELAAIADRSGRAALDLIAAPDAR</sequence>
<dbReference type="Pfam" id="PF13480">
    <property type="entry name" value="Acetyltransf_6"/>
    <property type="match status" value="1"/>
</dbReference>
<reference evidence="2 3" key="1">
    <citation type="submission" date="2019-09" db="EMBL/GenBank/DDBJ databases">
        <title>Isolation and identification of active actinomycetes.</title>
        <authorList>
            <person name="Yu Z."/>
            <person name="Han C."/>
            <person name="Yu B."/>
        </authorList>
    </citation>
    <scope>NUCLEOTIDE SEQUENCE [LARGE SCALE GENOMIC DNA]</scope>
    <source>
        <strain evidence="2 3">NEAU-H2</strain>
    </source>
</reference>
<dbReference type="EMBL" id="WBKG01000050">
    <property type="protein sequence ID" value="KAB1978634.1"/>
    <property type="molecule type" value="Genomic_DNA"/>
</dbReference>
<dbReference type="GO" id="GO:0016740">
    <property type="term" value="F:transferase activity"/>
    <property type="evidence" value="ECO:0007669"/>
    <property type="project" value="UniProtKB-KW"/>
</dbReference>
<accession>A0A7J5D5U2</accession>
<evidence type="ECO:0000313" key="2">
    <source>
        <dbReference type="EMBL" id="KAB1978634.1"/>
    </source>
</evidence>
<keyword evidence="3" id="KW-1185">Reference proteome</keyword>
<dbReference type="SUPFAM" id="SSF55729">
    <property type="entry name" value="Acyl-CoA N-acyltransferases (Nat)"/>
    <property type="match status" value="1"/>
</dbReference>